<feature type="domain" description="DUF11" evidence="2">
    <location>
        <begin position="304"/>
        <end position="392"/>
    </location>
</feature>
<dbReference type="InterPro" id="IPR001434">
    <property type="entry name" value="OmcB-like_DUF11"/>
</dbReference>
<keyword evidence="4" id="KW-1185">Reference proteome</keyword>
<dbReference type="Proteomes" id="UP000322214">
    <property type="component" value="Chromosome"/>
</dbReference>
<dbReference type="EMBL" id="CP042912">
    <property type="protein sequence ID" value="QEG21306.1"/>
    <property type="molecule type" value="Genomic_DNA"/>
</dbReference>
<name>A0A5B9P9L4_9BACT</name>
<dbReference type="Pfam" id="PF01345">
    <property type="entry name" value="DUF11"/>
    <property type="match status" value="1"/>
</dbReference>
<dbReference type="RefSeq" id="WP_075081693.1">
    <property type="nucleotide sequence ID" value="NZ_CP042912.1"/>
</dbReference>
<sequence length="407" mass="43396">MLLLIENSQAQEANSNPSADQAAAIVASQTGSVTNYALLQPISSEPKKTTLGLLQPMTRSQPAARPQPMVQLQPMAQSPAKPVESPASSSTTNPVGDSVVVTPHAFKRGVFDQHEFKVHNASPRPLRDAKILLRAPVGSVVQQVTPKPDSVDGLSIMLTVEKLSPGESQMVEVTINYPRNEFAQFESTVLSENWVGSALIDQSIVAEARPPRVPIADQVSKTPEGMLQPSTNAMLKPKVPAMTVSAETRRVVERGNEATTVAYAAQAANTIQGTGDESVEAARSSQTDALAKDSVIKSYLQGPAEVVAGKEVDFSITVQNLAAESAKDLIVQLSIPDTMKVTILDRAAWYDAETRKVSWKLANLDGRSVETIRYKAVVKTANSIEQSVIVGGDGSVESTSTLTTTAK</sequence>
<dbReference type="AlphaFoldDB" id="A0A5B9P9L4"/>
<accession>A0A5B9P9L4</accession>
<gene>
    <name evidence="3" type="ORF">MFFC18_11610</name>
</gene>
<evidence type="ECO:0000256" key="1">
    <source>
        <dbReference type="SAM" id="MobiDB-lite"/>
    </source>
</evidence>
<dbReference type="KEGG" id="mff:MFFC18_11610"/>
<protein>
    <recommendedName>
        <fullName evidence="2">DUF11 domain-containing protein</fullName>
    </recommendedName>
</protein>
<reference evidence="3 4" key="1">
    <citation type="submission" date="2019-08" db="EMBL/GenBank/DDBJ databases">
        <title>Deep-cultivation of Planctomycetes and their phenomic and genomic characterization uncovers novel biology.</title>
        <authorList>
            <person name="Wiegand S."/>
            <person name="Jogler M."/>
            <person name="Boedeker C."/>
            <person name="Pinto D."/>
            <person name="Vollmers J."/>
            <person name="Rivas-Marin E."/>
            <person name="Kohn T."/>
            <person name="Peeters S.H."/>
            <person name="Heuer A."/>
            <person name="Rast P."/>
            <person name="Oberbeckmann S."/>
            <person name="Bunk B."/>
            <person name="Jeske O."/>
            <person name="Meyerdierks A."/>
            <person name="Storesund J.E."/>
            <person name="Kallscheuer N."/>
            <person name="Luecker S."/>
            <person name="Lage O.M."/>
            <person name="Pohl T."/>
            <person name="Merkel B.J."/>
            <person name="Hornburger P."/>
            <person name="Mueller R.-W."/>
            <person name="Bruemmer F."/>
            <person name="Labrenz M."/>
            <person name="Spormann A.M."/>
            <person name="Op den Camp H."/>
            <person name="Overmann J."/>
            <person name="Amann R."/>
            <person name="Jetten M.S.M."/>
            <person name="Mascher T."/>
            <person name="Medema M.H."/>
            <person name="Devos D.P."/>
            <person name="Kaster A.-K."/>
            <person name="Ovreas L."/>
            <person name="Rohde M."/>
            <person name="Galperin M.Y."/>
            <person name="Jogler C."/>
        </authorList>
    </citation>
    <scope>NUCLEOTIDE SEQUENCE [LARGE SCALE GENOMIC DNA]</scope>
    <source>
        <strain evidence="3 4">FC18</strain>
    </source>
</reference>
<proteinExistence type="predicted"/>
<feature type="compositionally biased region" description="Polar residues" evidence="1">
    <location>
        <begin position="86"/>
        <end position="95"/>
    </location>
</feature>
<evidence type="ECO:0000313" key="4">
    <source>
        <dbReference type="Proteomes" id="UP000322214"/>
    </source>
</evidence>
<organism evidence="3 4">
    <name type="scientific">Mariniblastus fucicola</name>
    <dbReference type="NCBI Taxonomy" id="980251"/>
    <lineage>
        <taxon>Bacteria</taxon>
        <taxon>Pseudomonadati</taxon>
        <taxon>Planctomycetota</taxon>
        <taxon>Planctomycetia</taxon>
        <taxon>Pirellulales</taxon>
        <taxon>Pirellulaceae</taxon>
        <taxon>Mariniblastus</taxon>
    </lineage>
</organism>
<evidence type="ECO:0000313" key="3">
    <source>
        <dbReference type="EMBL" id="QEG21306.1"/>
    </source>
</evidence>
<evidence type="ECO:0000259" key="2">
    <source>
        <dbReference type="Pfam" id="PF01345"/>
    </source>
</evidence>
<feature type="region of interest" description="Disordered" evidence="1">
    <location>
        <begin position="59"/>
        <end position="97"/>
    </location>
</feature>